<accession>A0ABV9SRJ3</accession>
<evidence type="ECO:0000313" key="3">
    <source>
        <dbReference type="Proteomes" id="UP001595858"/>
    </source>
</evidence>
<keyword evidence="3" id="KW-1185">Reference proteome</keyword>
<dbReference type="Proteomes" id="UP001595858">
    <property type="component" value="Unassembled WGS sequence"/>
</dbReference>
<dbReference type="RefSeq" id="WP_344146754.1">
    <property type="nucleotide sequence ID" value="NZ_BAAAQI010000018.1"/>
</dbReference>
<proteinExistence type="predicted"/>
<reference evidence="3" key="1">
    <citation type="journal article" date="2019" name="Int. J. Syst. Evol. Microbiol.">
        <title>The Global Catalogue of Microorganisms (GCM) 10K type strain sequencing project: providing services to taxonomists for standard genome sequencing and annotation.</title>
        <authorList>
            <consortium name="The Broad Institute Genomics Platform"/>
            <consortium name="The Broad Institute Genome Sequencing Center for Infectious Disease"/>
            <person name="Wu L."/>
            <person name="Ma J."/>
        </authorList>
    </citation>
    <scope>NUCLEOTIDE SEQUENCE [LARGE SCALE GENOMIC DNA]</scope>
    <source>
        <strain evidence="3">CGMCC 4.7304</strain>
    </source>
</reference>
<feature type="region of interest" description="Disordered" evidence="1">
    <location>
        <begin position="1"/>
        <end position="23"/>
    </location>
</feature>
<name>A0ABV9SRJ3_9ACTN</name>
<dbReference type="EMBL" id="JBHSIY010000023">
    <property type="protein sequence ID" value="MFC4868956.1"/>
    <property type="molecule type" value="Genomic_DNA"/>
</dbReference>
<organism evidence="2 3">
    <name type="scientific">Streptomonospora arabica</name>
    <dbReference type="NCBI Taxonomy" id="412417"/>
    <lineage>
        <taxon>Bacteria</taxon>
        <taxon>Bacillati</taxon>
        <taxon>Actinomycetota</taxon>
        <taxon>Actinomycetes</taxon>
        <taxon>Streptosporangiales</taxon>
        <taxon>Nocardiopsidaceae</taxon>
        <taxon>Streptomonospora</taxon>
    </lineage>
</organism>
<evidence type="ECO:0000313" key="2">
    <source>
        <dbReference type="EMBL" id="MFC4868956.1"/>
    </source>
</evidence>
<sequence>MFGPRGLGNLRGAPAQQEMRAPLRSMDDARRLWEASERLVGVRFPA</sequence>
<protein>
    <submittedName>
        <fullName evidence="2">Uncharacterized protein</fullName>
    </submittedName>
</protein>
<evidence type="ECO:0000256" key="1">
    <source>
        <dbReference type="SAM" id="MobiDB-lite"/>
    </source>
</evidence>
<gene>
    <name evidence="2" type="ORF">ACFPCZ_20175</name>
</gene>
<comment type="caution">
    <text evidence="2">The sequence shown here is derived from an EMBL/GenBank/DDBJ whole genome shotgun (WGS) entry which is preliminary data.</text>
</comment>